<evidence type="ECO:0000313" key="3">
    <source>
        <dbReference type="Proteomes" id="UP001307889"/>
    </source>
</evidence>
<feature type="region of interest" description="Disordered" evidence="1">
    <location>
        <begin position="1"/>
        <end position="27"/>
    </location>
</feature>
<feature type="region of interest" description="Disordered" evidence="1">
    <location>
        <begin position="54"/>
        <end position="92"/>
    </location>
</feature>
<keyword evidence="3" id="KW-1185">Reference proteome</keyword>
<proteinExistence type="predicted"/>
<accession>A0ABN7B5U3</accession>
<gene>
    <name evidence="2" type="ORF">NTJ_12591</name>
</gene>
<feature type="compositionally biased region" description="Basic and acidic residues" evidence="1">
    <location>
        <begin position="7"/>
        <end position="23"/>
    </location>
</feature>
<feature type="compositionally biased region" description="Basic and acidic residues" evidence="1">
    <location>
        <begin position="77"/>
        <end position="92"/>
    </location>
</feature>
<dbReference type="EMBL" id="AP028919">
    <property type="protein sequence ID" value="BES99774.1"/>
    <property type="molecule type" value="Genomic_DNA"/>
</dbReference>
<evidence type="ECO:0000256" key="1">
    <source>
        <dbReference type="SAM" id="MobiDB-lite"/>
    </source>
</evidence>
<sequence length="116" mass="12806">MGSGKLKKFDFSTEGREDTEEKRRGKQTSFTWGEALVWFELTIFSGRGPTLGWSWQSSPPVAPPAVEAAEGQTGAAKRNDSRGEGTLREHGETFGIRVQSSIRTGSRRGSGFEYDF</sequence>
<evidence type="ECO:0000313" key="2">
    <source>
        <dbReference type="EMBL" id="BES99774.1"/>
    </source>
</evidence>
<protein>
    <submittedName>
        <fullName evidence="2">Uncharacterized protein</fullName>
    </submittedName>
</protein>
<reference evidence="2 3" key="1">
    <citation type="submission" date="2023-09" db="EMBL/GenBank/DDBJ databases">
        <title>Nesidiocoris tenuis whole genome shotgun sequence.</title>
        <authorList>
            <person name="Shibata T."/>
            <person name="Shimoda M."/>
            <person name="Kobayashi T."/>
            <person name="Uehara T."/>
        </authorList>
    </citation>
    <scope>NUCLEOTIDE SEQUENCE [LARGE SCALE GENOMIC DNA]</scope>
    <source>
        <strain evidence="2 3">Japan</strain>
    </source>
</reference>
<name>A0ABN7B5U3_9HEMI</name>
<organism evidence="2 3">
    <name type="scientific">Nesidiocoris tenuis</name>
    <dbReference type="NCBI Taxonomy" id="355587"/>
    <lineage>
        <taxon>Eukaryota</taxon>
        <taxon>Metazoa</taxon>
        <taxon>Ecdysozoa</taxon>
        <taxon>Arthropoda</taxon>
        <taxon>Hexapoda</taxon>
        <taxon>Insecta</taxon>
        <taxon>Pterygota</taxon>
        <taxon>Neoptera</taxon>
        <taxon>Paraneoptera</taxon>
        <taxon>Hemiptera</taxon>
        <taxon>Heteroptera</taxon>
        <taxon>Panheteroptera</taxon>
        <taxon>Cimicomorpha</taxon>
        <taxon>Miridae</taxon>
        <taxon>Dicyphina</taxon>
        <taxon>Nesidiocoris</taxon>
    </lineage>
</organism>
<dbReference type="Proteomes" id="UP001307889">
    <property type="component" value="Chromosome 11"/>
</dbReference>